<dbReference type="Gene3D" id="1.10.20.10">
    <property type="entry name" value="Histone, subunit A"/>
    <property type="match status" value="1"/>
</dbReference>
<evidence type="ECO:0000256" key="1">
    <source>
        <dbReference type="ARBA" id="ARBA00004123"/>
    </source>
</evidence>
<feature type="region of interest" description="Disordered" evidence="5">
    <location>
        <begin position="149"/>
        <end position="169"/>
    </location>
</feature>
<feature type="region of interest" description="Disordered" evidence="5">
    <location>
        <begin position="187"/>
        <end position="246"/>
    </location>
</feature>
<reference evidence="7 8" key="1">
    <citation type="journal article" date="2018" name="Mol. Biol. Evol.">
        <title>Broad Genomic Sampling Reveals a Smut Pathogenic Ancestry of the Fungal Clade Ustilaginomycotina.</title>
        <authorList>
            <person name="Kijpornyongpan T."/>
            <person name="Mondo S.J."/>
            <person name="Barry K."/>
            <person name="Sandor L."/>
            <person name="Lee J."/>
            <person name="Lipzen A."/>
            <person name="Pangilinan J."/>
            <person name="LaButti K."/>
            <person name="Hainaut M."/>
            <person name="Henrissat B."/>
            <person name="Grigoriev I.V."/>
            <person name="Spatafora J.W."/>
            <person name="Aime M.C."/>
        </authorList>
    </citation>
    <scope>NUCLEOTIDE SEQUENCE [LARGE SCALE GENOMIC DNA]</scope>
    <source>
        <strain evidence="7 8">MCA 3882</strain>
    </source>
</reference>
<dbReference type="GeneID" id="37024292"/>
<keyword evidence="4" id="KW-0539">Nucleus</keyword>
<dbReference type="OrthoDB" id="3363896at2759"/>
<keyword evidence="2" id="KW-0805">Transcription regulation</keyword>
<dbReference type="GO" id="GO:0046982">
    <property type="term" value="F:protein heterodimerization activity"/>
    <property type="evidence" value="ECO:0007669"/>
    <property type="project" value="InterPro"/>
</dbReference>
<dbReference type="InParanoid" id="A0A316VFS8"/>
<feature type="region of interest" description="Disordered" evidence="5">
    <location>
        <begin position="548"/>
        <end position="574"/>
    </location>
</feature>
<protein>
    <recommendedName>
        <fullName evidence="6">Bromodomain associated domain-containing protein</fullName>
    </recommendedName>
</protein>
<evidence type="ECO:0000259" key="6">
    <source>
        <dbReference type="SMART" id="SM00576"/>
    </source>
</evidence>
<evidence type="ECO:0000313" key="7">
    <source>
        <dbReference type="EMBL" id="PWN36376.1"/>
    </source>
</evidence>
<name>A0A316VFS8_9BASI</name>
<dbReference type="GO" id="GO:0005634">
    <property type="term" value="C:nucleus"/>
    <property type="evidence" value="ECO:0007669"/>
    <property type="project" value="UniProtKB-SubCell"/>
</dbReference>
<gene>
    <name evidence="7" type="ORF">FA14DRAFT_54574</name>
</gene>
<keyword evidence="3" id="KW-0804">Transcription</keyword>
<evidence type="ECO:0000256" key="4">
    <source>
        <dbReference type="ARBA" id="ARBA00023242"/>
    </source>
</evidence>
<dbReference type="STRING" id="1280837.A0A316VFS8"/>
<keyword evidence="8" id="KW-1185">Reference proteome</keyword>
<dbReference type="Pfam" id="PF07524">
    <property type="entry name" value="Bromo_TP"/>
    <property type="match status" value="1"/>
</dbReference>
<evidence type="ECO:0000256" key="2">
    <source>
        <dbReference type="ARBA" id="ARBA00023015"/>
    </source>
</evidence>
<evidence type="ECO:0000313" key="8">
    <source>
        <dbReference type="Proteomes" id="UP000245771"/>
    </source>
</evidence>
<feature type="compositionally biased region" description="Basic and acidic residues" evidence="5">
    <location>
        <begin position="149"/>
        <end position="162"/>
    </location>
</feature>
<dbReference type="RefSeq" id="XP_025356678.1">
    <property type="nucleotide sequence ID" value="XM_025502511.1"/>
</dbReference>
<evidence type="ECO:0000256" key="5">
    <source>
        <dbReference type="SAM" id="MobiDB-lite"/>
    </source>
</evidence>
<organism evidence="7 8">
    <name type="scientific">Meira miltonrushii</name>
    <dbReference type="NCBI Taxonomy" id="1280837"/>
    <lineage>
        <taxon>Eukaryota</taxon>
        <taxon>Fungi</taxon>
        <taxon>Dikarya</taxon>
        <taxon>Basidiomycota</taxon>
        <taxon>Ustilaginomycotina</taxon>
        <taxon>Exobasidiomycetes</taxon>
        <taxon>Exobasidiales</taxon>
        <taxon>Brachybasidiaceae</taxon>
        <taxon>Meira</taxon>
    </lineage>
</organism>
<dbReference type="SMART" id="SM00576">
    <property type="entry name" value="BTP"/>
    <property type="match status" value="1"/>
</dbReference>
<dbReference type="SUPFAM" id="SSF47113">
    <property type="entry name" value="Histone-fold"/>
    <property type="match status" value="1"/>
</dbReference>
<accession>A0A316VFS8</accession>
<dbReference type="InterPro" id="IPR006565">
    <property type="entry name" value="BTP"/>
</dbReference>
<evidence type="ECO:0000256" key="3">
    <source>
        <dbReference type="ARBA" id="ARBA00023163"/>
    </source>
</evidence>
<feature type="domain" description="Bromodomain associated" evidence="6">
    <location>
        <begin position="15"/>
        <end position="90"/>
    </location>
</feature>
<comment type="subcellular location">
    <subcellularLocation>
        <location evidence="1">Nucleus</location>
    </subcellularLocation>
</comment>
<proteinExistence type="predicted"/>
<dbReference type="EMBL" id="KZ819603">
    <property type="protein sequence ID" value="PWN36376.1"/>
    <property type="molecule type" value="Genomic_DNA"/>
</dbReference>
<dbReference type="CDD" id="cd00076">
    <property type="entry name" value="HFD_SF"/>
    <property type="match status" value="1"/>
</dbReference>
<feature type="region of interest" description="Disordered" evidence="5">
    <location>
        <begin position="622"/>
        <end position="648"/>
    </location>
</feature>
<dbReference type="Proteomes" id="UP000245771">
    <property type="component" value="Unassembled WGS sequence"/>
</dbReference>
<sequence length="648" mass="70655">MPPPHLSVPSSSTSSFASTYVQRYVRTALSSAGFARSSGQAVELLSELMERYLLVLGSSCQKNAEHAGRTKACAWDAEAALNELGISSEEIYDWTLSEDGQQVAGHRRPMDDFAGDIKDESEQQLAVQRIQDTERQAEPWLDGVKQLDRKLRNAKPEREDAAKQSLTYEEVDQDQIDLLDRLLQADASDEDSQAEESLHPSPSPTTPDSTSAQDAAANGSLALYNGHKRKRSRSTSSSHIPDFLPSIPLKSEQYGEVPQDAKIYVIEDADYERGKAARVREPTITNGHVEPADGTLPINTAEELAEAPKRSVEDLWHKAIPFQSSMLASGQTVNDLPAVSEEALNGHNTQSSMSSMHAFANDYPVLVQEARDAQPGYLTPSGPAFSRAFQQRRALASFLADASKYQPCDTLFGSISARPTVLPFHPTASLLITPPTAENPAPSFSAIRPNGRDLPSSTIGNIALYPTCRHRNPGNVLNAARFLSGGVGSETYRRMTRIHDPEPILDEQHAERVFHGQAAPKELLVEDNSILKGALDVLKLKRAEERQAAREANGSPDYDLGAQGAGTDVDGDRTGQLAMSATRDRIKVKNGTTVSTWDWIQRDYTDPQLLAKKFKQGTAGVYLSNGASAGGRDRQRSESVAETPRPAN</sequence>
<dbReference type="InterPro" id="IPR009072">
    <property type="entry name" value="Histone-fold"/>
</dbReference>
<dbReference type="AlphaFoldDB" id="A0A316VFS8"/>